<dbReference type="PANTHER" id="PTHR32071">
    <property type="entry name" value="TRANSCRIPTIONAL REGULATORY PROTEIN"/>
    <property type="match status" value="1"/>
</dbReference>
<dbReference type="EMBL" id="CP012333">
    <property type="protein sequence ID" value="AKU98711.1"/>
    <property type="molecule type" value="Genomic_DNA"/>
</dbReference>
<dbReference type="PROSITE" id="PS00688">
    <property type="entry name" value="SIGMA54_INTERACT_3"/>
    <property type="match status" value="1"/>
</dbReference>
<dbReference type="Pfam" id="PF02954">
    <property type="entry name" value="HTH_8"/>
    <property type="match status" value="1"/>
</dbReference>
<sequence length="472" mass="50993">MHDRPSSICIVDDDVLAREAIVGLVRSAGLEAEAFGSAREFLARRSGKPPRCLILDVDMPELSGLALQKKLASDEIDVSIIFVTGHGNIPMSVQAIKAGAVDFFTKPLDADALLGAVETALAKRGSAARPSGPDAMVAAYTGAAPCDQGIVGASSVLRNVLHHLETVAVTDSTVLVRGETGTGKELVARAIHERSRRKRGPFVKVNCAAIPAGLLESELFGHEKGAFTGAFSRRVGRFEQANGGTIFLDEIGEMPLDLQPKLLRVLQEREFERLGSHQTVRSDVRVVAATNRDLRAMAENRLFREDLYYRLNVFPLCLPPLRERKQDIPLLAQHFLGRFAAQMNKPLQAISPETMASLTEYHWPGNIRELQNVIERAVILSLGSTFELPEALGQAPPGAASSAPTSSSASMTSAPQGPSSSDELTEFTRAHIARVLESTGWVVGGPNGAARRLGMNRSTLNFRMRKLGLVRP</sequence>
<keyword evidence="1" id="KW-0547">Nucleotide-binding</keyword>
<dbReference type="KEGG" id="llu:AKJ09_05375"/>
<feature type="compositionally biased region" description="Low complexity" evidence="8">
    <location>
        <begin position="395"/>
        <end position="415"/>
    </location>
</feature>
<dbReference type="RefSeq" id="WP_146649706.1">
    <property type="nucleotide sequence ID" value="NZ_CP012333.1"/>
</dbReference>
<evidence type="ECO:0000256" key="6">
    <source>
        <dbReference type="ARBA" id="ARBA00023163"/>
    </source>
</evidence>
<name>A0A0K1PZB0_9BACT</name>
<dbReference type="GO" id="GO:0043565">
    <property type="term" value="F:sequence-specific DNA binding"/>
    <property type="evidence" value="ECO:0007669"/>
    <property type="project" value="InterPro"/>
</dbReference>
<evidence type="ECO:0000256" key="3">
    <source>
        <dbReference type="ARBA" id="ARBA00023015"/>
    </source>
</evidence>
<dbReference type="GO" id="GO:0005524">
    <property type="term" value="F:ATP binding"/>
    <property type="evidence" value="ECO:0007669"/>
    <property type="project" value="UniProtKB-KW"/>
</dbReference>
<dbReference type="InterPro" id="IPR009057">
    <property type="entry name" value="Homeodomain-like_sf"/>
</dbReference>
<dbReference type="InterPro" id="IPR025662">
    <property type="entry name" value="Sigma_54_int_dom_ATP-bd_1"/>
</dbReference>
<keyword evidence="7" id="KW-0597">Phosphoprotein</keyword>
<dbReference type="SMART" id="SM00382">
    <property type="entry name" value="AAA"/>
    <property type="match status" value="1"/>
</dbReference>
<feature type="domain" description="Response regulatory" evidence="10">
    <location>
        <begin position="7"/>
        <end position="121"/>
    </location>
</feature>
<evidence type="ECO:0000259" key="10">
    <source>
        <dbReference type="PROSITE" id="PS50110"/>
    </source>
</evidence>
<dbReference type="CDD" id="cd00009">
    <property type="entry name" value="AAA"/>
    <property type="match status" value="1"/>
</dbReference>
<dbReference type="AlphaFoldDB" id="A0A0K1PZB0"/>
<dbReference type="Pfam" id="PF00072">
    <property type="entry name" value="Response_reg"/>
    <property type="match status" value="1"/>
</dbReference>
<dbReference type="Pfam" id="PF00158">
    <property type="entry name" value="Sigma54_activat"/>
    <property type="match status" value="1"/>
</dbReference>
<feature type="modified residue" description="4-aspartylphosphate" evidence="7">
    <location>
        <position position="56"/>
    </location>
</feature>
<dbReference type="FunFam" id="3.40.50.300:FF:000006">
    <property type="entry name" value="DNA-binding transcriptional regulator NtrC"/>
    <property type="match status" value="1"/>
</dbReference>
<evidence type="ECO:0000313" key="12">
    <source>
        <dbReference type="Proteomes" id="UP000064967"/>
    </source>
</evidence>
<keyword evidence="2" id="KW-0067">ATP-binding</keyword>
<keyword evidence="5" id="KW-0010">Activator</keyword>
<keyword evidence="12" id="KW-1185">Reference proteome</keyword>
<reference evidence="11 12" key="1">
    <citation type="submission" date="2015-08" db="EMBL/GenBank/DDBJ databases">
        <authorList>
            <person name="Babu N.S."/>
            <person name="Beckwith C.J."/>
            <person name="Beseler K.G."/>
            <person name="Brison A."/>
            <person name="Carone J.V."/>
            <person name="Caskin T.P."/>
            <person name="Diamond M."/>
            <person name="Durham M.E."/>
            <person name="Foxe J.M."/>
            <person name="Go M."/>
            <person name="Henderson B.A."/>
            <person name="Jones I.B."/>
            <person name="McGettigan J.A."/>
            <person name="Micheletti S.J."/>
            <person name="Nasrallah M.E."/>
            <person name="Ortiz D."/>
            <person name="Piller C.R."/>
            <person name="Privatt S.R."/>
            <person name="Schneider S.L."/>
            <person name="Sharp S."/>
            <person name="Smith T.C."/>
            <person name="Stanton J.D."/>
            <person name="Ullery H.E."/>
            <person name="Wilson R.J."/>
            <person name="Serrano M.G."/>
            <person name="Buck G."/>
            <person name="Lee V."/>
            <person name="Wang Y."/>
            <person name="Carvalho R."/>
            <person name="Voegtly L."/>
            <person name="Shi R."/>
            <person name="Duckworth R."/>
            <person name="Johnson A."/>
            <person name="Loviza R."/>
            <person name="Walstead R."/>
            <person name="Shah Z."/>
            <person name="Kiflezghi M."/>
            <person name="Wade K."/>
            <person name="Ball S.L."/>
            <person name="Bradley K.W."/>
            <person name="Asai D.J."/>
            <person name="Bowman C.A."/>
            <person name="Russell D.A."/>
            <person name="Pope W.H."/>
            <person name="Jacobs-Sera D."/>
            <person name="Hendrix R.W."/>
            <person name="Hatfull G.F."/>
        </authorList>
    </citation>
    <scope>NUCLEOTIDE SEQUENCE [LARGE SCALE GENOMIC DNA]</scope>
    <source>
        <strain evidence="11 12">DSM 27648</strain>
    </source>
</reference>
<dbReference type="GO" id="GO:0000160">
    <property type="term" value="P:phosphorelay signal transduction system"/>
    <property type="evidence" value="ECO:0007669"/>
    <property type="project" value="InterPro"/>
</dbReference>
<dbReference type="InterPro" id="IPR002078">
    <property type="entry name" value="Sigma_54_int"/>
</dbReference>
<dbReference type="PROSITE" id="PS00675">
    <property type="entry name" value="SIGMA54_INTERACT_1"/>
    <property type="match status" value="1"/>
</dbReference>
<dbReference type="InterPro" id="IPR025943">
    <property type="entry name" value="Sigma_54_int_dom_ATP-bd_2"/>
</dbReference>
<accession>A0A0K1PZB0</accession>
<dbReference type="Gene3D" id="1.10.10.60">
    <property type="entry name" value="Homeodomain-like"/>
    <property type="match status" value="1"/>
</dbReference>
<dbReference type="Gene3D" id="1.10.8.60">
    <property type="match status" value="1"/>
</dbReference>
<dbReference type="OrthoDB" id="9761705at2"/>
<dbReference type="PROSITE" id="PS50045">
    <property type="entry name" value="SIGMA54_INTERACT_4"/>
    <property type="match status" value="1"/>
</dbReference>
<keyword evidence="6" id="KW-0804">Transcription</keyword>
<evidence type="ECO:0000313" key="11">
    <source>
        <dbReference type="EMBL" id="AKU98711.1"/>
    </source>
</evidence>
<dbReference type="Gene3D" id="3.40.50.300">
    <property type="entry name" value="P-loop containing nucleotide triphosphate hydrolases"/>
    <property type="match status" value="1"/>
</dbReference>
<dbReference type="InterPro" id="IPR058031">
    <property type="entry name" value="AAA_lid_NorR"/>
</dbReference>
<dbReference type="GO" id="GO:0006355">
    <property type="term" value="P:regulation of DNA-templated transcription"/>
    <property type="evidence" value="ECO:0007669"/>
    <property type="project" value="InterPro"/>
</dbReference>
<dbReference type="InterPro" id="IPR027417">
    <property type="entry name" value="P-loop_NTPase"/>
</dbReference>
<dbReference type="InterPro" id="IPR003593">
    <property type="entry name" value="AAA+_ATPase"/>
</dbReference>
<dbReference type="InterPro" id="IPR011006">
    <property type="entry name" value="CheY-like_superfamily"/>
</dbReference>
<gene>
    <name evidence="11" type="ORF">AKJ09_05375</name>
</gene>
<dbReference type="PANTHER" id="PTHR32071:SF117">
    <property type="entry name" value="PTS-DEPENDENT DIHYDROXYACETONE KINASE OPERON REGULATORY PROTEIN-RELATED"/>
    <property type="match status" value="1"/>
</dbReference>
<proteinExistence type="predicted"/>
<dbReference type="GO" id="GO:0016829">
    <property type="term" value="F:lyase activity"/>
    <property type="evidence" value="ECO:0007669"/>
    <property type="project" value="UniProtKB-KW"/>
</dbReference>
<dbReference type="InterPro" id="IPR002197">
    <property type="entry name" value="HTH_Fis"/>
</dbReference>
<organism evidence="11 12">
    <name type="scientific">Labilithrix luteola</name>
    <dbReference type="NCBI Taxonomy" id="1391654"/>
    <lineage>
        <taxon>Bacteria</taxon>
        <taxon>Pseudomonadati</taxon>
        <taxon>Myxococcota</taxon>
        <taxon>Polyangia</taxon>
        <taxon>Polyangiales</taxon>
        <taxon>Labilitrichaceae</taxon>
        <taxon>Labilithrix</taxon>
    </lineage>
</organism>
<evidence type="ECO:0000256" key="2">
    <source>
        <dbReference type="ARBA" id="ARBA00022840"/>
    </source>
</evidence>
<dbReference type="Proteomes" id="UP000064967">
    <property type="component" value="Chromosome"/>
</dbReference>
<dbReference type="Gene3D" id="3.40.50.2300">
    <property type="match status" value="1"/>
</dbReference>
<evidence type="ECO:0000256" key="8">
    <source>
        <dbReference type="SAM" id="MobiDB-lite"/>
    </source>
</evidence>
<dbReference type="SMART" id="SM00448">
    <property type="entry name" value="REC"/>
    <property type="match status" value="1"/>
</dbReference>
<feature type="domain" description="Sigma-54 factor interaction" evidence="9">
    <location>
        <begin position="150"/>
        <end position="379"/>
    </location>
</feature>
<dbReference type="InterPro" id="IPR001789">
    <property type="entry name" value="Sig_transdc_resp-reg_receiver"/>
</dbReference>
<keyword evidence="4" id="KW-0238">DNA-binding</keyword>
<evidence type="ECO:0000256" key="5">
    <source>
        <dbReference type="ARBA" id="ARBA00023159"/>
    </source>
</evidence>
<dbReference type="PROSITE" id="PS00676">
    <property type="entry name" value="SIGMA54_INTERACT_2"/>
    <property type="match status" value="1"/>
</dbReference>
<dbReference type="SUPFAM" id="SSF52540">
    <property type="entry name" value="P-loop containing nucleoside triphosphate hydrolases"/>
    <property type="match status" value="1"/>
</dbReference>
<dbReference type="InterPro" id="IPR025944">
    <property type="entry name" value="Sigma_54_int_dom_CS"/>
</dbReference>
<dbReference type="PROSITE" id="PS50110">
    <property type="entry name" value="RESPONSE_REGULATORY"/>
    <property type="match status" value="1"/>
</dbReference>
<evidence type="ECO:0000256" key="4">
    <source>
        <dbReference type="ARBA" id="ARBA00023125"/>
    </source>
</evidence>
<keyword evidence="3" id="KW-0805">Transcription regulation</keyword>
<dbReference type="SUPFAM" id="SSF52172">
    <property type="entry name" value="CheY-like"/>
    <property type="match status" value="1"/>
</dbReference>
<dbReference type="Pfam" id="PF25601">
    <property type="entry name" value="AAA_lid_14"/>
    <property type="match status" value="1"/>
</dbReference>
<dbReference type="FunFam" id="1.10.8.60:FF:000014">
    <property type="entry name" value="DNA-binding transcriptional regulator NtrC"/>
    <property type="match status" value="1"/>
</dbReference>
<dbReference type="PATRIC" id="fig|1391654.3.peg.5445"/>
<evidence type="ECO:0000256" key="1">
    <source>
        <dbReference type="ARBA" id="ARBA00022741"/>
    </source>
</evidence>
<dbReference type="STRING" id="1391654.AKJ09_05375"/>
<feature type="region of interest" description="Disordered" evidence="8">
    <location>
        <begin position="393"/>
        <end position="424"/>
    </location>
</feature>
<evidence type="ECO:0000259" key="9">
    <source>
        <dbReference type="PROSITE" id="PS50045"/>
    </source>
</evidence>
<protein>
    <submittedName>
        <fullName evidence="11">Formate hydrogenlyase transcriptional activator</fullName>
    </submittedName>
</protein>
<keyword evidence="11" id="KW-0456">Lyase</keyword>
<evidence type="ECO:0000256" key="7">
    <source>
        <dbReference type="PROSITE-ProRule" id="PRU00169"/>
    </source>
</evidence>
<dbReference type="SUPFAM" id="SSF46689">
    <property type="entry name" value="Homeodomain-like"/>
    <property type="match status" value="1"/>
</dbReference>